<evidence type="ECO:0000256" key="1">
    <source>
        <dbReference type="ARBA" id="ARBA00022691"/>
    </source>
</evidence>
<dbReference type="AlphaFoldDB" id="A0A0B0H8T2"/>
<keyword evidence="1" id="KW-0949">S-adenosyl-L-methionine</keyword>
<dbReference type="PROSITE" id="PS51668">
    <property type="entry name" value="TSAA_2"/>
    <property type="match status" value="1"/>
</dbReference>
<sequence length="93" mass="10787">MELLLKQEEKMKALSFTLVVMMVLAFSLSQQQLVAEPQSNTAIQYQVQPIGWVRKSNGTTTLEINKEYQDALLGVDELKSIWVLWWFDRNDNP</sequence>
<dbReference type="Gene3D" id="2.40.30.70">
    <property type="entry name" value="YaeB-like"/>
    <property type="match status" value="1"/>
</dbReference>
<evidence type="ECO:0000259" key="3">
    <source>
        <dbReference type="PROSITE" id="PS51668"/>
    </source>
</evidence>
<comment type="caution">
    <text evidence="4">The sequence shown here is derived from an EMBL/GenBank/DDBJ whole genome shotgun (WGS) entry which is preliminary data.</text>
</comment>
<dbReference type="InterPro" id="IPR036413">
    <property type="entry name" value="YaeB-like_sf"/>
</dbReference>
<proteinExistence type="inferred from homology"/>
<gene>
    <name evidence="4" type="ORF">JV46_05070</name>
</gene>
<evidence type="ECO:0000313" key="4">
    <source>
        <dbReference type="EMBL" id="KHF25072.1"/>
    </source>
</evidence>
<dbReference type="InterPro" id="IPR023370">
    <property type="entry name" value="TrmO-like_N"/>
</dbReference>
<comment type="similarity">
    <text evidence="2">Belongs to the tRNA methyltransferase O family.</text>
</comment>
<dbReference type="SUPFAM" id="SSF118196">
    <property type="entry name" value="YaeB-like"/>
    <property type="match status" value="1"/>
</dbReference>
<dbReference type="InterPro" id="IPR036414">
    <property type="entry name" value="YaeB_N_sf"/>
</dbReference>
<feature type="domain" description="TsaA-like" evidence="3">
    <location>
        <begin position="47"/>
        <end position="93"/>
    </location>
</feature>
<organism evidence="4 5">
    <name type="scientific">Solemya velum gill symbiont</name>
    <dbReference type="NCBI Taxonomy" id="2340"/>
    <lineage>
        <taxon>Bacteria</taxon>
        <taxon>Pseudomonadati</taxon>
        <taxon>Pseudomonadota</taxon>
        <taxon>Gammaproteobacteria</taxon>
        <taxon>sulfur-oxidizing symbionts</taxon>
    </lineage>
</organism>
<accession>A0A0B0H8T2</accession>
<dbReference type="EMBL" id="JRAA01000002">
    <property type="protein sequence ID" value="KHF25072.1"/>
    <property type="molecule type" value="Genomic_DNA"/>
</dbReference>
<keyword evidence="5" id="KW-1185">Reference proteome</keyword>
<protein>
    <recommendedName>
        <fullName evidence="3">TsaA-like domain-containing protein</fullName>
    </recommendedName>
</protein>
<evidence type="ECO:0000256" key="2">
    <source>
        <dbReference type="ARBA" id="ARBA00033753"/>
    </source>
</evidence>
<dbReference type="STRING" id="2340.JV46_05070"/>
<evidence type="ECO:0000313" key="5">
    <source>
        <dbReference type="Proteomes" id="UP000030856"/>
    </source>
</evidence>
<dbReference type="Proteomes" id="UP000030856">
    <property type="component" value="Unassembled WGS sequence"/>
</dbReference>
<dbReference type="eggNOG" id="COG1720">
    <property type="taxonomic scope" value="Bacteria"/>
</dbReference>
<name>A0A0B0H8T2_SOVGS</name>
<reference evidence="4 5" key="1">
    <citation type="journal article" date="2014" name="BMC Genomics">
        <title>The genome of the intracellular bacterium of the coastal bivalve, Solemya velum: a blueprint for thriving in and out of symbiosis.</title>
        <authorList>
            <person name="Dmytrenko O."/>
            <person name="Russell S.L."/>
            <person name="Loo W.T."/>
            <person name="Fontanez K.M."/>
            <person name="Liao L."/>
            <person name="Roeselers G."/>
            <person name="Sharma R."/>
            <person name="Stewart F.J."/>
            <person name="Newton I.L."/>
            <person name="Woyke T."/>
            <person name="Wu D."/>
            <person name="Lang J.M."/>
            <person name="Eisen J.A."/>
            <person name="Cavanaugh C.M."/>
        </authorList>
    </citation>
    <scope>NUCLEOTIDE SEQUENCE [LARGE SCALE GENOMIC DNA]</scope>
    <source>
        <strain evidence="4 5">WH</strain>
    </source>
</reference>